<dbReference type="RefSeq" id="WP_012243552.1">
    <property type="nucleotide sequence ID" value="NC_010168.1"/>
</dbReference>
<accession>A9WLR4</accession>
<dbReference type="Pfam" id="PF13376">
    <property type="entry name" value="OmdA"/>
    <property type="match status" value="1"/>
</dbReference>
<dbReference type="KEGG" id="rsa:RSal33209_0088"/>
<name>A9WLR4_RENSM</name>
<dbReference type="HOGENOM" id="CLU_076645_1_1_11"/>
<evidence type="ECO:0000313" key="2">
    <source>
        <dbReference type="Proteomes" id="UP000002007"/>
    </source>
</evidence>
<dbReference type="STRING" id="288705.RSal33209_0088"/>
<evidence type="ECO:0000313" key="1">
    <source>
        <dbReference type="EMBL" id="ABY21844.1"/>
    </source>
</evidence>
<reference evidence="2" key="1">
    <citation type="journal article" date="2008" name="J. Bacteriol.">
        <title>Genome sequence of the fish pathogen Renibacterium salmoninarum suggests reductive evolution away from an environmental Arthrobacter ancestor.</title>
        <authorList>
            <person name="Wiens G.D."/>
            <person name="Rockey D.D."/>
            <person name="Wu Z."/>
            <person name="Chang J."/>
            <person name="Levy R."/>
            <person name="Crane S."/>
            <person name="Chen D.S."/>
            <person name="Capri G.R."/>
            <person name="Burnett J.R."/>
            <person name="Sudheesh P.S."/>
            <person name="Schipma M.J."/>
            <person name="Burd H."/>
            <person name="Bhattacharyya A."/>
            <person name="Rhodes L.D."/>
            <person name="Kaul R."/>
            <person name="Strom M.S."/>
        </authorList>
    </citation>
    <scope>NUCLEOTIDE SEQUENCE [LARGE SCALE GENOMIC DNA]</scope>
    <source>
        <strain evidence="2">ATCC 33209 / DSM 20767 / JCM 11484 / NBRC 15589 / NCIMB 2235</strain>
    </source>
</reference>
<dbReference type="Proteomes" id="UP000002007">
    <property type="component" value="Chromosome"/>
</dbReference>
<organism evidence="1 2">
    <name type="scientific">Renibacterium salmoninarum (strain ATCC 33209 / DSM 20767 / JCM 11484 / NBRC 15589 / NCIMB 2235)</name>
    <dbReference type="NCBI Taxonomy" id="288705"/>
    <lineage>
        <taxon>Bacteria</taxon>
        <taxon>Bacillati</taxon>
        <taxon>Actinomycetota</taxon>
        <taxon>Actinomycetes</taxon>
        <taxon>Micrococcales</taxon>
        <taxon>Micrococcaceae</taxon>
        <taxon>Renibacterium</taxon>
    </lineage>
</organism>
<gene>
    <name evidence="1" type="ordered locus">RSal33209_0088</name>
</gene>
<dbReference type="AlphaFoldDB" id="A9WLR4"/>
<sequence length="199" mass="22463">MAAEVPELLVQNAEQWREWLTENHASRPGVWLVLHKKGGTVTEITHASALDEALCFGWIDGQAKRRDAESVFQRWTPRGPKSSWSVRNTEHIARLEAEGKMAQAGWAAVEAAKADGRWEMAYATQSDSELPADLLEAISANHRAQKMLDVLNTKNRFAMYFRLSQLKTEAGRQRKIAGFVEMLARYEAPYPQRDKPAGE</sequence>
<proteinExistence type="predicted"/>
<keyword evidence="2" id="KW-1185">Reference proteome</keyword>
<dbReference type="EMBL" id="CP000910">
    <property type="protein sequence ID" value="ABY21844.1"/>
    <property type="molecule type" value="Genomic_DNA"/>
</dbReference>
<dbReference type="eggNOG" id="COG4430">
    <property type="taxonomic scope" value="Bacteria"/>
</dbReference>
<evidence type="ECO:0008006" key="3">
    <source>
        <dbReference type="Google" id="ProtNLM"/>
    </source>
</evidence>
<protein>
    <recommendedName>
        <fullName evidence="3">Periplasmic membrane protein</fullName>
    </recommendedName>
</protein>